<gene>
    <name evidence="1" type="ORF">M9H77_25792</name>
</gene>
<accession>A0ACC0A9Z2</accession>
<evidence type="ECO:0000313" key="1">
    <source>
        <dbReference type="EMBL" id="KAI5656999.1"/>
    </source>
</evidence>
<proteinExistence type="predicted"/>
<dbReference type="Proteomes" id="UP001060085">
    <property type="component" value="Linkage Group LG06"/>
</dbReference>
<comment type="caution">
    <text evidence="1">The sequence shown here is derived from an EMBL/GenBank/DDBJ whole genome shotgun (WGS) entry which is preliminary data.</text>
</comment>
<protein>
    <submittedName>
        <fullName evidence="1">Uncharacterized protein</fullName>
    </submittedName>
</protein>
<dbReference type="EMBL" id="CM044706">
    <property type="protein sequence ID" value="KAI5656999.1"/>
    <property type="molecule type" value="Genomic_DNA"/>
</dbReference>
<name>A0ACC0A9Z2_CATRO</name>
<sequence length="156" mass="16548">MPTYTSFLPTSSFLGPTSSSPARPSQVLAGSDPLVSPISTTATSIESTTIGPQEGQPSLVSSPVSNFVENFTLRWSQRSNRPPSQLKDYVCNTVRSGISPLISTSSPQSLDSGIPRPYPGPCKVGCGSRNFIPGGYGFGSESKFHYKDMCLVLVVP</sequence>
<organism evidence="1 2">
    <name type="scientific">Catharanthus roseus</name>
    <name type="common">Madagascar periwinkle</name>
    <name type="synonym">Vinca rosea</name>
    <dbReference type="NCBI Taxonomy" id="4058"/>
    <lineage>
        <taxon>Eukaryota</taxon>
        <taxon>Viridiplantae</taxon>
        <taxon>Streptophyta</taxon>
        <taxon>Embryophyta</taxon>
        <taxon>Tracheophyta</taxon>
        <taxon>Spermatophyta</taxon>
        <taxon>Magnoliopsida</taxon>
        <taxon>eudicotyledons</taxon>
        <taxon>Gunneridae</taxon>
        <taxon>Pentapetalae</taxon>
        <taxon>asterids</taxon>
        <taxon>lamiids</taxon>
        <taxon>Gentianales</taxon>
        <taxon>Apocynaceae</taxon>
        <taxon>Rauvolfioideae</taxon>
        <taxon>Vinceae</taxon>
        <taxon>Catharanthinae</taxon>
        <taxon>Catharanthus</taxon>
    </lineage>
</organism>
<reference evidence="2" key="1">
    <citation type="journal article" date="2023" name="Nat. Plants">
        <title>Single-cell RNA sequencing provides a high-resolution roadmap for understanding the multicellular compartmentation of specialized metabolism.</title>
        <authorList>
            <person name="Sun S."/>
            <person name="Shen X."/>
            <person name="Li Y."/>
            <person name="Li Y."/>
            <person name="Wang S."/>
            <person name="Li R."/>
            <person name="Zhang H."/>
            <person name="Shen G."/>
            <person name="Guo B."/>
            <person name="Wei J."/>
            <person name="Xu J."/>
            <person name="St-Pierre B."/>
            <person name="Chen S."/>
            <person name="Sun C."/>
        </authorList>
    </citation>
    <scope>NUCLEOTIDE SEQUENCE [LARGE SCALE GENOMIC DNA]</scope>
</reference>
<evidence type="ECO:0000313" key="2">
    <source>
        <dbReference type="Proteomes" id="UP001060085"/>
    </source>
</evidence>
<keyword evidence="2" id="KW-1185">Reference proteome</keyword>